<dbReference type="eggNOG" id="ENOG502Z9MD">
    <property type="taxonomic scope" value="Bacteria"/>
</dbReference>
<proteinExistence type="predicted"/>
<feature type="chain" id="PRO_5002028362" description="Tetratricopeptide repeat protein" evidence="1">
    <location>
        <begin position="20"/>
        <end position="334"/>
    </location>
</feature>
<accession>A0A0A7EJE3</accession>
<evidence type="ECO:0000313" key="3">
    <source>
        <dbReference type="Proteomes" id="UP000030341"/>
    </source>
</evidence>
<dbReference type="Gene3D" id="1.25.40.10">
    <property type="entry name" value="Tetratricopeptide repeat domain"/>
    <property type="match status" value="1"/>
</dbReference>
<keyword evidence="1" id="KW-0732">Signal</keyword>
<name>A0A0A7EJE3_9GAMM</name>
<dbReference type="OrthoDB" id="5764289at2"/>
<evidence type="ECO:0000313" key="2">
    <source>
        <dbReference type="EMBL" id="AIY66820.1"/>
    </source>
</evidence>
<sequence>MLRFVCLFLIVTSSFTWSAQTDDRLKEAKDYLTVKPSESLHILQEIAATSELNDKQQIEWYILNMRASLPLGKLDNLIQSVNSVFKYRSHPYFAENITSITSALGIWLRRNRYLIDAELSFKCSYQSASNDRLRVILNNSLALLAREVGDLERAKSLFEYSAKMAKADKNLNMMGMISFNQGLIAFDAGQVAKAETYFRKALEYYQAINKGAGKVRVGTYLLFAFVVQKELTNYQRLYLPTYQQSQAFPNEATKALLAWVNAGYMHQTGKLINSQMRDELLKHFTKISDYHEQLLVIEHLAKPLGIALTVSERKPQHDRFQAEWFELVEKCHFT</sequence>
<organism evidence="2 3">
    <name type="scientific">Pseudoalteromonas piratica</name>
    <dbReference type="NCBI Taxonomy" id="1348114"/>
    <lineage>
        <taxon>Bacteria</taxon>
        <taxon>Pseudomonadati</taxon>
        <taxon>Pseudomonadota</taxon>
        <taxon>Gammaproteobacteria</taxon>
        <taxon>Alteromonadales</taxon>
        <taxon>Pseudoalteromonadaceae</taxon>
        <taxon>Pseudoalteromonas</taxon>
    </lineage>
</organism>
<dbReference type="KEGG" id="pseo:OM33_17075"/>
<dbReference type="RefSeq" id="WP_040135358.1">
    <property type="nucleotide sequence ID" value="NZ_CP009889.1"/>
</dbReference>
<feature type="signal peptide" evidence="1">
    <location>
        <begin position="1"/>
        <end position="19"/>
    </location>
</feature>
<dbReference type="InterPro" id="IPR011990">
    <property type="entry name" value="TPR-like_helical_dom_sf"/>
</dbReference>
<evidence type="ECO:0008006" key="4">
    <source>
        <dbReference type="Google" id="ProtNLM"/>
    </source>
</evidence>
<protein>
    <recommendedName>
        <fullName evidence="4">Tetratricopeptide repeat protein</fullName>
    </recommendedName>
</protein>
<evidence type="ECO:0000256" key="1">
    <source>
        <dbReference type="SAM" id="SignalP"/>
    </source>
</evidence>
<reference evidence="2 3" key="1">
    <citation type="submission" date="2014-11" db="EMBL/GenBank/DDBJ databases">
        <title>Complete Genome Sequence of Pseudoalteromonas sp. Strain OCN003 Isolated from Kaneohe Bay, Oahu, Hawaii.</title>
        <authorList>
            <person name="Beurmann S."/>
            <person name="Videau P."/>
            <person name="Ushijima B."/>
            <person name="Smith A.M."/>
            <person name="Aeby G.S."/>
            <person name="Callahan S.M."/>
            <person name="Belcaid M."/>
        </authorList>
    </citation>
    <scope>NUCLEOTIDE SEQUENCE [LARGE SCALE GENOMIC DNA]</scope>
    <source>
        <strain evidence="2 3">OCN003</strain>
    </source>
</reference>
<dbReference type="SUPFAM" id="SSF48452">
    <property type="entry name" value="TPR-like"/>
    <property type="match status" value="1"/>
</dbReference>
<dbReference type="EMBL" id="CP009889">
    <property type="protein sequence ID" value="AIY66820.1"/>
    <property type="molecule type" value="Genomic_DNA"/>
</dbReference>
<dbReference type="Proteomes" id="UP000030341">
    <property type="component" value="Chromosome 2"/>
</dbReference>
<dbReference type="AlphaFoldDB" id="A0A0A7EJE3"/>
<dbReference type="STRING" id="1348114.OM33_17075"/>
<dbReference type="HOGENOM" id="CLU_841643_0_0_6"/>
<gene>
    <name evidence="2" type="ORF">OM33_17075</name>
</gene>
<keyword evidence="3" id="KW-1185">Reference proteome</keyword>